<dbReference type="SUPFAM" id="SSF159659">
    <property type="entry name" value="Cgl1923-like"/>
    <property type="match status" value="1"/>
</dbReference>
<keyword evidence="2" id="KW-1185">Reference proteome</keyword>
<dbReference type="InterPro" id="IPR008492">
    <property type="entry name" value="Rv2714-like"/>
</dbReference>
<sequence>MRSEDGNRNQTVLVAAFDGWNDACQAATNAVRHLVDRYESRVIGHISCDGYYDYQVARPMVCHVEGHRRIVWPETTFYEIDLGSGNRLYAQIAPEPNYRWAAYCRQSLRIAEDCDVDRVVTLGSMFSDCTHTRPLPLSVSADDCDCGDGGHYNGPVGIPTVLNEAAREQGFETTSMWVSVPQYLGSDECAQGTLELVDMLGRLVGVELDRGDLPRKAAQWAAQGAMLVRCNDDLADYVHRLEHDYDLHAASAAPVDSPAGEQLVREAEDFLRGL</sequence>
<dbReference type="InterPro" id="IPR038389">
    <property type="entry name" value="PSMG2_sf"/>
</dbReference>
<organism evidence="1 2">
    <name type="scientific">Bifidobacterium pullorum subsp. saeculare</name>
    <dbReference type="NCBI Taxonomy" id="78257"/>
    <lineage>
        <taxon>Bacteria</taxon>
        <taxon>Bacillati</taxon>
        <taxon>Actinomycetota</taxon>
        <taxon>Actinomycetes</taxon>
        <taxon>Bifidobacteriales</taxon>
        <taxon>Bifidobacteriaceae</taxon>
        <taxon>Bifidobacterium</taxon>
    </lineage>
</organism>
<comment type="caution">
    <text evidence="1">The sequence shown here is derived from an EMBL/GenBank/DDBJ whole genome shotgun (WGS) entry which is preliminary data.</text>
</comment>
<dbReference type="EMBL" id="JACLYU010000003">
    <property type="protein sequence ID" value="MBM6699317.1"/>
    <property type="molecule type" value="Genomic_DNA"/>
</dbReference>
<dbReference type="PIRSF" id="PIRSF028754">
    <property type="entry name" value="UCP028754"/>
    <property type="match status" value="1"/>
</dbReference>
<proteinExistence type="predicted"/>
<protein>
    <submittedName>
        <fullName evidence="1">PAC2 family protein</fullName>
    </submittedName>
</protein>
<evidence type="ECO:0000313" key="2">
    <source>
        <dbReference type="Proteomes" id="UP000718821"/>
    </source>
</evidence>
<dbReference type="InterPro" id="IPR019151">
    <property type="entry name" value="Proteasome_assmbl_chaperone_2"/>
</dbReference>
<dbReference type="Proteomes" id="UP000718821">
    <property type="component" value="Unassembled WGS sequence"/>
</dbReference>
<reference evidence="1" key="1">
    <citation type="submission" date="2020-08" db="EMBL/GenBank/DDBJ databases">
        <authorList>
            <person name="Cejkova D."/>
            <person name="Kubasova T."/>
            <person name="Jahodarova E."/>
            <person name="Rychlik I."/>
        </authorList>
    </citation>
    <scope>NUCLEOTIDE SEQUENCE</scope>
    <source>
        <strain evidence="1">An836</strain>
    </source>
</reference>
<dbReference type="Pfam" id="PF09754">
    <property type="entry name" value="PAC2"/>
    <property type="match status" value="1"/>
</dbReference>
<evidence type="ECO:0000313" key="1">
    <source>
        <dbReference type="EMBL" id="MBM6699317.1"/>
    </source>
</evidence>
<dbReference type="RefSeq" id="WP_204467954.1">
    <property type="nucleotide sequence ID" value="NZ_JACLYU010000003.1"/>
</dbReference>
<name>A0A939B801_9BIFI</name>
<dbReference type="AlphaFoldDB" id="A0A939B801"/>
<reference evidence="1" key="2">
    <citation type="journal article" date="2021" name="Sci. Rep.">
        <title>The distribution of antibiotic resistance genes in chicken gut microbiota commensals.</title>
        <authorList>
            <person name="Juricova H."/>
            <person name="Matiasovicova J."/>
            <person name="Kubasova T."/>
            <person name="Cejkova D."/>
            <person name="Rychlik I."/>
        </authorList>
    </citation>
    <scope>NUCLEOTIDE SEQUENCE</scope>
    <source>
        <strain evidence="1">An836</strain>
    </source>
</reference>
<gene>
    <name evidence="1" type="ORF">H7U32_03070</name>
</gene>
<dbReference type="Gene3D" id="3.40.50.10900">
    <property type="entry name" value="PAC-like subunit"/>
    <property type="match status" value="1"/>
</dbReference>
<accession>A0A939B801</accession>